<protein>
    <submittedName>
        <fullName evidence="1">Uncharacterized protein</fullName>
    </submittedName>
</protein>
<gene>
    <name evidence="1" type="ORF">Tci_924082</name>
</gene>
<dbReference type="InterPro" id="IPR005368">
    <property type="entry name" value="UPF0175"/>
</dbReference>
<dbReference type="AlphaFoldDB" id="A0A699WZ71"/>
<dbReference type="EMBL" id="BKCJ011778131">
    <property type="protein sequence ID" value="GFD52113.1"/>
    <property type="molecule type" value="Genomic_DNA"/>
</dbReference>
<proteinExistence type="predicted"/>
<comment type="caution">
    <text evidence="1">The sequence shown here is derived from an EMBL/GenBank/DDBJ whole genome shotgun (WGS) entry which is preliminary data.</text>
</comment>
<name>A0A699WZ71_TANCI</name>
<feature type="non-terminal residue" evidence="1">
    <location>
        <position position="53"/>
    </location>
</feature>
<sequence length="53" mass="5858">MQTLTVELPDSVNLDVQQAKMLLAVKLHERGILSLGQAAEVAGYSKRTFMELL</sequence>
<accession>A0A699WZ71</accession>
<evidence type="ECO:0000313" key="1">
    <source>
        <dbReference type="EMBL" id="GFD52113.1"/>
    </source>
</evidence>
<dbReference type="Pfam" id="PF03683">
    <property type="entry name" value="UPF0175"/>
    <property type="match status" value="1"/>
</dbReference>
<organism evidence="1">
    <name type="scientific">Tanacetum cinerariifolium</name>
    <name type="common">Dalmatian daisy</name>
    <name type="synonym">Chrysanthemum cinerariifolium</name>
    <dbReference type="NCBI Taxonomy" id="118510"/>
    <lineage>
        <taxon>Eukaryota</taxon>
        <taxon>Viridiplantae</taxon>
        <taxon>Streptophyta</taxon>
        <taxon>Embryophyta</taxon>
        <taxon>Tracheophyta</taxon>
        <taxon>Spermatophyta</taxon>
        <taxon>Magnoliopsida</taxon>
        <taxon>eudicotyledons</taxon>
        <taxon>Gunneridae</taxon>
        <taxon>Pentapetalae</taxon>
        <taxon>asterids</taxon>
        <taxon>campanulids</taxon>
        <taxon>Asterales</taxon>
        <taxon>Asteraceae</taxon>
        <taxon>Asteroideae</taxon>
        <taxon>Anthemideae</taxon>
        <taxon>Anthemidinae</taxon>
        <taxon>Tanacetum</taxon>
    </lineage>
</organism>
<reference evidence="1" key="1">
    <citation type="journal article" date="2019" name="Sci. Rep.">
        <title>Draft genome of Tanacetum cinerariifolium, the natural source of mosquito coil.</title>
        <authorList>
            <person name="Yamashiro T."/>
            <person name="Shiraishi A."/>
            <person name="Satake H."/>
            <person name="Nakayama K."/>
        </authorList>
    </citation>
    <scope>NUCLEOTIDE SEQUENCE</scope>
</reference>